<dbReference type="RefSeq" id="WP_377006425.1">
    <property type="nucleotide sequence ID" value="NZ_JBHSLV010000007.1"/>
</dbReference>
<dbReference type="Proteomes" id="UP001596104">
    <property type="component" value="Unassembled WGS sequence"/>
</dbReference>
<dbReference type="EMBL" id="JBHSLV010000007">
    <property type="protein sequence ID" value="MFC5391622.1"/>
    <property type="molecule type" value="Genomic_DNA"/>
</dbReference>
<organism evidence="1 2">
    <name type="scientific">Bosea vestrisii</name>
    <dbReference type="NCBI Taxonomy" id="151416"/>
    <lineage>
        <taxon>Bacteria</taxon>
        <taxon>Pseudomonadati</taxon>
        <taxon>Pseudomonadota</taxon>
        <taxon>Alphaproteobacteria</taxon>
        <taxon>Hyphomicrobiales</taxon>
        <taxon>Boseaceae</taxon>
        <taxon>Bosea</taxon>
    </lineage>
</organism>
<accession>A0ABW0H5J0</accession>
<keyword evidence="2" id="KW-1185">Reference proteome</keyword>
<evidence type="ECO:0000313" key="1">
    <source>
        <dbReference type="EMBL" id="MFC5391622.1"/>
    </source>
</evidence>
<comment type="caution">
    <text evidence="1">The sequence shown here is derived from an EMBL/GenBank/DDBJ whole genome shotgun (WGS) entry which is preliminary data.</text>
</comment>
<proteinExistence type="predicted"/>
<sequence>MTISFDQIGTVRTPGYRNEFSLGNPPFSQSMQVLIPGPVAAGATVQTGVSQRIRDDIETAYGPGSLLGTMLNYARLARPYLDYRVLPLADSGTKAKLDVKVDTLPPPGTWPFWLFGNNRRRQITVTAADTVNTVAAKISAAVNLRVTLPGDSKSLVDIAIGTATTDTATITARNGGTMLNSTTWLSFKSRGETSPLAACCTLTFTAGTGGPDMAAALAGVGTGYFAWVLSPYRDATSLTAIDAWLEEQWGPLAMRYGWAVAGITGSQASVAAIGDAMNDRKRVLAALKSSSEPEPFIAACFGAELAFVFDFARSITDVQIFARGLTGREVKGLTGPWETDDVYSEPQRNLLYYDGISPQDAKEGKVYMERVITTFQRRASTGLEDISYLDINGPCIDAYAVQYQRHYVWNTHQNTTLVSDAEDFADGQTRPQDLHKTFVAAYTDLNQRGRIVQDVVSYEQRLRVELSGDPVRANVEQRIYRANPLYIIATKSIVGELAPAAQLAA</sequence>
<protein>
    <recommendedName>
        <fullName evidence="3">Tail sheath protein</fullName>
    </recommendedName>
</protein>
<evidence type="ECO:0000313" key="2">
    <source>
        <dbReference type="Proteomes" id="UP001596104"/>
    </source>
</evidence>
<gene>
    <name evidence="1" type="ORF">ACFPPC_03085</name>
</gene>
<name>A0ABW0H5J0_9HYPH</name>
<reference evidence="2" key="1">
    <citation type="journal article" date="2019" name="Int. J. Syst. Evol. Microbiol.">
        <title>The Global Catalogue of Microorganisms (GCM) 10K type strain sequencing project: providing services to taxonomists for standard genome sequencing and annotation.</title>
        <authorList>
            <consortium name="The Broad Institute Genomics Platform"/>
            <consortium name="The Broad Institute Genome Sequencing Center for Infectious Disease"/>
            <person name="Wu L."/>
            <person name="Ma J."/>
        </authorList>
    </citation>
    <scope>NUCLEOTIDE SEQUENCE [LARGE SCALE GENOMIC DNA]</scope>
    <source>
        <strain evidence="2">CGMCC 1.16326</strain>
    </source>
</reference>
<evidence type="ECO:0008006" key="3">
    <source>
        <dbReference type="Google" id="ProtNLM"/>
    </source>
</evidence>